<feature type="domain" description="ABC transporter" evidence="4">
    <location>
        <begin position="4"/>
        <end position="237"/>
    </location>
</feature>
<dbReference type="HOGENOM" id="CLU_000604_1_2_0"/>
<dbReference type="SMART" id="SM00382">
    <property type="entry name" value="AAA"/>
    <property type="match status" value="1"/>
</dbReference>
<dbReference type="GO" id="GO:0015808">
    <property type="term" value="P:L-alanine transport"/>
    <property type="evidence" value="ECO:0007669"/>
    <property type="project" value="TreeGrafter"/>
</dbReference>
<dbReference type="GO" id="GO:1903806">
    <property type="term" value="P:L-isoleucine import across plasma membrane"/>
    <property type="evidence" value="ECO:0007669"/>
    <property type="project" value="TreeGrafter"/>
</dbReference>
<dbReference type="PROSITE" id="PS50893">
    <property type="entry name" value="ABC_TRANSPORTER_2"/>
    <property type="match status" value="1"/>
</dbReference>
<reference evidence="5" key="1">
    <citation type="journal article" date="2015" name="PeerJ">
        <title>First genomic representation of candidate bacterial phylum KSB3 points to enhanced environmental sensing as a trigger of wastewater bulking.</title>
        <authorList>
            <person name="Sekiguchi Y."/>
            <person name="Ohashi A."/>
            <person name="Parks D.H."/>
            <person name="Yamauchi T."/>
            <person name="Tyson G.W."/>
            <person name="Hugenholtz P."/>
        </authorList>
    </citation>
    <scope>NUCLEOTIDE SEQUENCE [LARGE SCALE GENOMIC DNA]</scope>
</reference>
<dbReference type="EMBL" id="DF820473">
    <property type="protein sequence ID" value="GAK60511.1"/>
    <property type="molecule type" value="Genomic_DNA"/>
</dbReference>
<dbReference type="InterPro" id="IPR027417">
    <property type="entry name" value="P-loop_NTPase"/>
</dbReference>
<dbReference type="Pfam" id="PF00005">
    <property type="entry name" value="ABC_tran"/>
    <property type="match status" value="1"/>
</dbReference>
<dbReference type="GO" id="GO:0015188">
    <property type="term" value="F:L-isoleucine transmembrane transporter activity"/>
    <property type="evidence" value="ECO:0007669"/>
    <property type="project" value="TreeGrafter"/>
</dbReference>
<dbReference type="Gene3D" id="3.40.50.300">
    <property type="entry name" value="P-loop containing nucleotide triphosphate hydrolases"/>
    <property type="match status" value="1"/>
</dbReference>
<evidence type="ECO:0000313" key="6">
    <source>
        <dbReference type="Proteomes" id="UP000030661"/>
    </source>
</evidence>
<gene>
    <name evidence="5" type="ORF">U27_00408</name>
</gene>
<keyword evidence="3 5" id="KW-0067">ATP-binding</keyword>
<evidence type="ECO:0000256" key="3">
    <source>
        <dbReference type="ARBA" id="ARBA00022840"/>
    </source>
</evidence>
<organism evidence="5">
    <name type="scientific">Vecturithrix granuli</name>
    <dbReference type="NCBI Taxonomy" id="1499967"/>
    <lineage>
        <taxon>Bacteria</taxon>
        <taxon>Candidatus Moduliflexota</taxon>
        <taxon>Candidatus Vecturitrichia</taxon>
        <taxon>Candidatus Vecturitrichales</taxon>
        <taxon>Candidatus Vecturitrichaceae</taxon>
        <taxon>Candidatus Vecturithrix</taxon>
    </lineage>
</organism>
<keyword evidence="6" id="KW-1185">Reference proteome</keyword>
<keyword evidence="1" id="KW-0813">Transport</keyword>
<dbReference type="GO" id="GO:0005304">
    <property type="term" value="F:L-valine transmembrane transporter activity"/>
    <property type="evidence" value="ECO:0007669"/>
    <property type="project" value="TreeGrafter"/>
</dbReference>
<dbReference type="Pfam" id="PF12399">
    <property type="entry name" value="BCA_ABC_TP_C"/>
    <property type="match status" value="1"/>
</dbReference>
<dbReference type="PANTHER" id="PTHR45772:SF7">
    <property type="entry name" value="AMINO ACID ABC TRANSPORTER ATP-BINDING PROTEIN"/>
    <property type="match status" value="1"/>
</dbReference>
<dbReference type="GO" id="GO:0005524">
    <property type="term" value="F:ATP binding"/>
    <property type="evidence" value="ECO:0007669"/>
    <property type="project" value="UniProtKB-KW"/>
</dbReference>
<keyword evidence="2" id="KW-0547">Nucleotide-binding</keyword>
<dbReference type="Proteomes" id="UP000030661">
    <property type="component" value="Unassembled WGS sequence"/>
</dbReference>
<dbReference type="CDD" id="cd03219">
    <property type="entry name" value="ABC_Mj1267_LivG_branched"/>
    <property type="match status" value="1"/>
</dbReference>
<dbReference type="InterPro" id="IPR003593">
    <property type="entry name" value="AAA+_ATPase"/>
</dbReference>
<protein>
    <submittedName>
        <fullName evidence="5">ABC transporter, ATP-binding protein</fullName>
    </submittedName>
</protein>
<dbReference type="InterPro" id="IPR032823">
    <property type="entry name" value="BCA_ABC_TP_C"/>
</dbReference>
<dbReference type="PANTHER" id="PTHR45772">
    <property type="entry name" value="CONSERVED COMPONENT OF ABC TRANSPORTER FOR NATURAL AMINO ACIDS-RELATED"/>
    <property type="match status" value="1"/>
</dbReference>
<evidence type="ECO:0000259" key="4">
    <source>
        <dbReference type="PROSITE" id="PS50893"/>
    </source>
</evidence>
<dbReference type="GO" id="GO:0015192">
    <property type="term" value="F:L-phenylalanine transmembrane transporter activity"/>
    <property type="evidence" value="ECO:0007669"/>
    <property type="project" value="TreeGrafter"/>
</dbReference>
<dbReference type="GO" id="GO:0042941">
    <property type="term" value="P:D-alanine transmembrane transport"/>
    <property type="evidence" value="ECO:0007669"/>
    <property type="project" value="TreeGrafter"/>
</dbReference>
<dbReference type="AlphaFoldDB" id="A0A081C7F6"/>
<evidence type="ECO:0000256" key="2">
    <source>
        <dbReference type="ARBA" id="ARBA00022741"/>
    </source>
</evidence>
<accession>A0A081C7F6</accession>
<dbReference type="FunFam" id="3.40.50.300:FF:000421">
    <property type="entry name" value="Branched-chain amino acid ABC transporter ATP-binding protein"/>
    <property type="match status" value="1"/>
</dbReference>
<name>A0A081C7F6_VECG1</name>
<dbReference type="InterPro" id="IPR051120">
    <property type="entry name" value="ABC_AA/LPS_Transport"/>
</dbReference>
<evidence type="ECO:0000313" key="5">
    <source>
        <dbReference type="EMBL" id="GAK60511.1"/>
    </source>
</evidence>
<proteinExistence type="predicted"/>
<dbReference type="GO" id="GO:0005886">
    <property type="term" value="C:plasma membrane"/>
    <property type="evidence" value="ECO:0007669"/>
    <property type="project" value="TreeGrafter"/>
</dbReference>
<dbReference type="STRING" id="1499967.U27_00408"/>
<dbReference type="GO" id="GO:1903805">
    <property type="term" value="P:L-valine import across plasma membrane"/>
    <property type="evidence" value="ECO:0007669"/>
    <property type="project" value="TreeGrafter"/>
</dbReference>
<evidence type="ECO:0000256" key="1">
    <source>
        <dbReference type="ARBA" id="ARBA00022448"/>
    </source>
</evidence>
<dbReference type="eggNOG" id="COG0411">
    <property type="taxonomic scope" value="Bacteria"/>
</dbReference>
<sequence>MSLFTLEHITKRFGGLKAVSDFSLTLEQGDIVGLIGPNGAGKTTIFNVITGVYPADSGKILFQNEDIKTLKPYNICLKGIGRTFQIVKPFLNRTILYNVMVGAFSRVRTKEEAEQEAIKTLEFTNLLPKKDVLAKNLTLPDRKRLEIARALATKPQLLLLDEVMAGLNPTEIDEAITLVRKMRAEKKISILIIEHVMQVIMSLSDRIIVLHHGEKIAEGTPEEVASNKQVIEAYLGEEYVTT</sequence>
<dbReference type="SUPFAM" id="SSF52540">
    <property type="entry name" value="P-loop containing nucleoside triphosphate hydrolases"/>
    <property type="match status" value="1"/>
</dbReference>
<dbReference type="GO" id="GO:0016887">
    <property type="term" value="F:ATP hydrolysis activity"/>
    <property type="evidence" value="ECO:0007669"/>
    <property type="project" value="InterPro"/>
</dbReference>
<dbReference type="InterPro" id="IPR003439">
    <property type="entry name" value="ABC_transporter-like_ATP-bd"/>
</dbReference>